<dbReference type="STRING" id="1633631.GCA_001442925_01328"/>
<accession>A0A0P1M2K4</accession>
<reference evidence="4 5" key="2">
    <citation type="submission" date="2015-11" db="EMBL/GenBank/DDBJ databases">
        <authorList>
            <person name="Varghese N."/>
        </authorList>
    </citation>
    <scope>NUCLEOTIDE SEQUENCE [LARGE SCALE GENOMIC DNA]</scope>
    <source>
        <strain evidence="2 5">JGI-8</strain>
    </source>
</reference>
<dbReference type="InterPro" id="IPR036754">
    <property type="entry name" value="YbaK/aa-tRNA-synt-asso_dom_sf"/>
</dbReference>
<evidence type="ECO:0000313" key="3">
    <source>
        <dbReference type="EMBL" id="CUU05725.1"/>
    </source>
</evidence>
<dbReference type="RefSeq" id="WP_047134631.1">
    <property type="nucleotide sequence ID" value="NZ_CZVI01000016.1"/>
</dbReference>
<sequence>MAICERLKNYLDSNGVKYITIVHSTAFTSQEVAASVHIKGKEFAKCVIVKSDGKFFMLVVPSDHRVNFEKVKSILNVENLTLASESEFRELFPDCETGAMPPFGNLYDVPVYVDERFKANDEISFNGGTHNDVVKMKMADYVRLVEPMFCDLSKHL</sequence>
<accession>A0A0P1LIH0</accession>
<protein>
    <submittedName>
        <fullName evidence="3">Ala-tRNA(Pro) deacylase</fullName>
    </submittedName>
</protein>
<evidence type="ECO:0000313" key="4">
    <source>
        <dbReference type="Proteomes" id="UP000182011"/>
    </source>
</evidence>
<dbReference type="Gene3D" id="3.90.960.10">
    <property type="entry name" value="YbaK/aminoacyl-tRNA synthetase-associated domain"/>
    <property type="match status" value="1"/>
</dbReference>
<dbReference type="Proteomes" id="UP000182011">
    <property type="component" value="Unassembled WGS sequence"/>
</dbReference>
<dbReference type="PANTHER" id="PTHR30411">
    <property type="entry name" value="CYTOPLASMIC PROTEIN"/>
    <property type="match status" value="1"/>
</dbReference>
<organism evidence="3 4">
    <name type="scientific">Candidatus Kryptonium thompsonii</name>
    <dbReference type="NCBI Taxonomy" id="1633631"/>
    <lineage>
        <taxon>Bacteria</taxon>
        <taxon>Pseudomonadati</taxon>
        <taxon>Candidatus Kryptoniota</taxon>
        <taxon>Candidatus Kryptonium</taxon>
    </lineage>
</organism>
<gene>
    <name evidence="3" type="ORF">JGI4_01333</name>
    <name evidence="2" type="ORF">JGI8_01260</name>
</gene>
<evidence type="ECO:0000259" key="1">
    <source>
        <dbReference type="Pfam" id="PF04073"/>
    </source>
</evidence>
<dbReference type="SUPFAM" id="SSF55826">
    <property type="entry name" value="YbaK/ProRS associated domain"/>
    <property type="match status" value="1"/>
</dbReference>
<dbReference type="AlphaFoldDB" id="A0A0P1M250"/>
<keyword evidence="5" id="KW-1185">Reference proteome</keyword>
<accession>A0A0S4N796</accession>
<accession>A0A0P1NVT6</accession>
<dbReference type="PANTHER" id="PTHR30411:SF9">
    <property type="entry name" value="MULTIFUNCTIONAL SER_THR-TRNA DEACYLASE PROXP-Y"/>
    <property type="match status" value="1"/>
</dbReference>
<accession>A0A0P1LPR6</accession>
<dbReference type="Pfam" id="PF04073">
    <property type="entry name" value="tRNA_edit"/>
    <property type="match status" value="1"/>
</dbReference>
<feature type="domain" description="YbaK/aminoacyl-tRNA synthetase-associated" evidence="1">
    <location>
        <begin position="23"/>
        <end position="144"/>
    </location>
</feature>
<dbReference type="EMBL" id="CZVI01000016">
    <property type="protein sequence ID" value="CUS88935.1"/>
    <property type="molecule type" value="Genomic_DNA"/>
</dbReference>
<accession>A0A0P1LZA9</accession>
<dbReference type="CDD" id="cd04332">
    <property type="entry name" value="YbaK_like"/>
    <property type="match status" value="1"/>
</dbReference>
<dbReference type="EMBL" id="FAOP01000005">
    <property type="protein sequence ID" value="CUU05725.1"/>
    <property type="molecule type" value="Genomic_DNA"/>
</dbReference>
<dbReference type="InterPro" id="IPR007214">
    <property type="entry name" value="YbaK/aa-tRNA-synth-assoc-dom"/>
</dbReference>
<evidence type="ECO:0000313" key="5">
    <source>
        <dbReference type="Proteomes" id="UP000182200"/>
    </source>
</evidence>
<dbReference type="GO" id="GO:0002161">
    <property type="term" value="F:aminoacyl-tRNA deacylase activity"/>
    <property type="evidence" value="ECO:0007669"/>
    <property type="project" value="InterPro"/>
</dbReference>
<accession>A0A0P1M250</accession>
<name>A0A0P1M250_9BACT</name>
<reference evidence="3" key="1">
    <citation type="submission" date="2015-11" db="EMBL/GenBank/DDBJ databases">
        <authorList>
            <person name="Zhang Y."/>
            <person name="Guo Z."/>
        </authorList>
    </citation>
    <scope>NUCLEOTIDE SEQUENCE [LARGE SCALE GENOMIC DNA]</scope>
    <source>
        <strain evidence="3">JGI-4</strain>
    </source>
</reference>
<dbReference type="Proteomes" id="UP000182200">
    <property type="component" value="Unassembled WGS sequence"/>
</dbReference>
<accession>A0A0P1LDA9</accession>
<evidence type="ECO:0000313" key="2">
    <source>
        <dbReference type="EMBL" id="CUS88935.1"/>
    </source>
</evidence>
<proteinExistence type="predicted"/>
<dbReference type="OrthoDB" id="9786549at2"/>